<comment type="caution">
    <text evidence="4">The sequence shown here is derived from an EMBL/GenBank/DDBJ whole genome shotgun (WGS) entry which is preliminary data.</text>
</comment>
<dbReference type="PANTHER" id="PTHR47683">
    <property type="entry name" value="PSEUDOURIDINE SYNTHASE FAMILY PROTEIN-RELATED"/>
    <property type="match status" value="1"/>
</dbReference>
<gene>
    <name evidence="4" type="ORF">FNF27_00211</name>
</gene>
<dbReference type="GO" id="GO:0001522">
    <property type="term" value="P:pseudouridine synthesis"/>
    <property type="evidence" value="ECO:0007669"/>
    <property type="project" value="InterPro"/>
</dbReference>
<dbReference type="Gene3D" id="3.30.70.1560">
    <property type="entry name" value="Alpha-L RNA-binding motif"/>
    <property type="match status" value="1"/>
</dbReference>
<evidence type="ECO:0000313" key="4">
    <source>
        <dbReference type="EMBL" id="KAA0178361.1"/>
    </source>
</evidence>
<accession>A0A5A8ERF9</accession>
<dbReference type="SUPFAM" id="SSF55120">
    <property type="entry name" value="Pseudouridine synthase"/>
    <property type="match status" value="1"/>
</dbReference>
<dbReference type="GO" id="GO:0003723">
    <property type="term" value="F:RNA binding"/>
    <property type="evidence" value="ECO:0007669"/>
    <property type="project" value="InterPro"/>
</dbReference>
<reference evidence="4 5" key="1">
    <citation type="submission" date="2019-07" db="EMBL/GenBank/DDBJ databases">
        <title>Genomes of Cafeteria roenbergensis.</title>
        <authorList>
            <person name="Fischer M.G."/>
            <person name="Hackl T."/>
            <person name="Roman M."/>
        </authorList>
    </citation>
    <scope>NUCLEOTIDE SEQUENCE [LARGE SCALE GENOMIC DNA]</scope>
    <source>
        <strain evidence="4 5">E4-10P</strain>
    </source>
</reference>
<feature type="compositionally biased region" description="Low complexity" evidence="2">
    <location>
        <begin position="575"/>
        <end position="612"/>
    </location>
</feature>
<feature type="compositionally biased region" description="Basic and acidic residues" evidence="2">
    <location>
        <begin position="499"/>
        <end position="509"/>
    </location>
</feature>
<evidence type="ECO:0000256" key="2">
    <source>
        <dbReference type="SAM" id="MobiDB-lite"/>
    </source>
</evidence>
<dbReference type="EMBL" id="VLTO01000001">
    <property type="protein sequence ID" value="KAA0178361.1"/>
    <property type="molecule type" value="Genomic_DNA"/>
</dbReference>
<feature type="region of interest" description="Disordered" evidence="2">
    <location>
        <begin position="434"/>
        <end position="464"/>
    </location>
</feature>
<dbReference type="InterPro" id="IPR006145">
    <property type="entry name" value="PsdUridine_synth_RsuA/RluA"/>
</dbReference>
<feature type="domain" description="Pseudouridine synthase RsuA/RluA-like" evidence="3">
    <location>
        <begin position="101"/>
        <end position="180"/>
    </location>
</feature>
<evidence type="ECO:0000313" key="5">
    <source>
        <dbReference type="Proteomes" id="UP000322899"/>
    </source>
</evidence>
<protein>
    <recommendedName>
        <fullName evidence="3">Pseudouridine synthase RsuA/RluA-like domain-containing protein</fullName>
    </recommendedName>
</protein>
<dbReference type="InterPro" id="IPR042092">
    <property type="entry name" value="PsdUridine_s_RsuA/RluB/E/F_cat"/>
</dbReference>
<evidence type="ECO:0000259" key="3">
    <source>
        <dbReference type="Pfam" id="PF00849"/>
    </source>
</evidence>
<organism evidence="4 5">
    <name type="scientific">Cafeteria roenbergensis</name>
    <name type="common">Marine flagellate</name>
    <dbReference type="NCBI Taxonomy" id="33653"/>
    <lineage>
        <taxon>Eukaryota</taxon>
        <taxon>Sar</taxon>
        <taxon>Stramenopiles</taxon>
        <taxon>Bigyra</taxon>
        <taxon>Opalozoa</taxon>
        <taxon>Bicosoecida</taxon>
        <taxon>Cafeteriaceae</taxon>
        <taxon>Cafeteria</taxon>
    </lineage>
</organism>
<dbReference type="Pfam" id="PF00849">
    <property type="entry name" value="PseudoU_synth_2"/>
    <property type="match status" value="1"/>
</dbReference>
<dbReference type="AlphaFoldDB" id="A0A5A8ERF9"/>
<dbReference type="Proteomes" id="UP000322899">
    <property type="component" value="Unassembled WGS sequence"/>
</dbReference>
<dbReference type="InterPro" id="IPR050343">
    <property type="entry name" value="RsuA_PseudoU_synthase"/>
</dbReference>
<dbReference type="InterPro" id="IPR020094">
    <property type="entry name" value="TruA/RsuA/RluB/E/F_N"/>
</dbReference>
<proteinExistence type="predicted"/>
<feature type="compositionally biased region" description="Gly residues" evidence="2">
    <location>
        <begin position="351"/>
        <end position="361"/>
    </location>
</feature>
<dbReference type="OrthoDB" id="440619at2759"/>
<dbReference type="GO" id="GO:0009982">
    <property type="term" value="F:pseudouridine synthase activity"/>
    <property type="evidence" value="ECO:0007669"/>
    <property type="project" value="InterPro"/>
</dbReference>
<feature type="compositionally biased region" description="Basic and acidic residues" evidence="2">
    <location>
        <begin position="646"/>
        <end position="655"/>
    </location>
</feature>
<dbReference type="PANTHER" id="PTHR47683:SF2">
    <property type="entry name" value="RNA-BINDING S4 DOMAIN-CONTAINING PROTEIN"/>
    <property type="match status" value="1"/>
</dbReference>
<dbReference type="InterPro" id="IPR020103">
    <property type="entry name" value="PsdUridine_synth_cat_dom_sf"/>
</dbReference>
<feature type="compositionally biased region" description="Low complexity" evidence="2">
    <location>
        <begin position="476"/>
        <end position="487"/>
    </location>
</feature>
<name>A0A5A8ERF9_CAFRO</name>
<evidence type="ECO:0000256" key="1">
    <source>
        <dbReference type="ARBA" id="ARBA00023235"/>
    </source>
</evidence>
<keyword evidence="1" id="KW-0413">Isomerase</keyword>
<dbReference type="Gene3D" id="3.30.70.580">
    <property type="entry name" value="Pseudouridine synthase I, catalytic domain, N-terminal subdomain"/>
    <property type="match status" value="1"/>
</dbReference>
<feature type="region of interest" description="Disordered" evidence="2">
    <location>
        <begin position="476"/>
        <end position="655"/>
    </location>
</feature>
<feature type="region of interest" description="Disordered" evidence="2">
    <location>
        <begin position="323"/>
        <end position="379"/>
    </location>
</feature>
<sequence length="655" mass="68817">MSSSQSLAQMGTSFGAMMAHLMQPGPIERVDSLLWRMGLLEERRHARPFLRVNEVAGVVMANSKSSPVGPPVRLQSAASKVDPVSVTINGIPLDNPGPLHMVMHKLPGTVCTHAEDEGETVYDALPEDALVRYPLLASVGRLDRLASGLLLFSQSGDLIHRLTSPESHVPRTYIVRLQNPLAGDGREALLLAMGTLRLIDGHTCKPAVLEPHPTDPTAARITVFEGHHRLVRRAFSALGNRVLALHRSHFGPMDLAAMGLAPGESRRLTAAELYGLLEASARPTRRHLRAIERSRLRASRIAAVPEVPASLLEAVDRAAGLVGPGSAKGETAPAALTPSDQHRTRGRARPGRGGPSPAGGGRGHDDEAAGPEGSDSDWVDLDELGSRMRLRSSAAELQSIAEQSPTFHEALVTAGPRDGVAVDAFVEARKAVAARSGWTKAGHSPPTGGAQPLGSDAGSGHSTQDEAWEDLTAAAAADADADGWGSDAWDDAGDLDPLADVRDAPDRRGGAVRQPERAATAGRQAGRSAAELLRMRPSLGAGRPVQDAAAPGAGETSERSRGRRKSVVRQAIEVGSAAGASDRAARRSSQAGSSGSPADELDQQPGQPAAQARDQRRRRPSRAAEPSRPALSVREAGRAARAARAAKQEGDSPAR</sequence>